<dbReference type="RefSeq" id="XP_031428970.1">
    <property type="nucleotide sequence ID" value="XM_031573110.2"/>
</dbReference>
<dbReference type="InterPro" id="IPR013783">
    <property type="entry name" value="Ig-like_fold"/>
</dbReference>
<evidence type="ECO:0000256" key="4">
    <source>
        <dbReference type="ARBA" id="ARBA00022729"/>
    </source>
</evidence>
<keyword evidence="7" id="KW-1015">Disulfide bond</keyword>
<dbReference type="Proteomes" id="UP000515152">
    <property type="component" value="Chromosome 9"/>
</dbReference>
<dbReference type="GO" id="GO:0042102">
    <property type="term" value="P:positive regulation of T cell proliferation"/>
    <property type="evidence" value="ECO:0007669"/>
    <property type="project" value="TreeGrafter"/>
</dbReference>
<dbReference type="SUPFAM" id="SSF48726">
    <property type="entry name" value="Immunoglobulin"/>
    <property type="match status" value="1"/>
</dbReference>
<evidence type="ECO:0000256" key="6">
    <source>
        <dbReference type="ARBA" id="ARBA00023136"/>
    </source>
</evidence>
<keyword evidence="4 12" id="KW-0732">Signal</keyword>
<evidence type="ECO:0000256" key="11">
    <source>
        <dbReference type="SAM" id="Phobius"/>
    </source>
</evidence>
<dbReference type="KEGG" id="char:105909271"/>
<evidence type="ECO:0000256" key="12">
    <source>
        <dbReference type="SAM" id="SignalP"/>
    </source>
</evidence>
<feature type="domain" description="Ig-like" evidence="13">
    <location>
        <begin position="27"/>
        <end position="133"/>
    </location>
</feature>
<sequence length="296" mass="32659">MSGDMAITPIYLQLLVLSAAILSLLRPFGCEVPIQNTEIQAELGGRVWLDCDLKGSFTLLYWQGGKTQETLDEEDLFINGISRTPNRPLDINEEFKNRSRVYETNGTLELWNLKPSDTMYYKCYQVSEDSTIKSLYHLNVTATYTKPALTTYSRDDGLLEVTCSSWGGFPRRGVQWFVLGENNSIGWQEVNQTALQDPTDLLWNLTSTIALNCTRALRISCAVGNATLAELDICTQSSPFPPSVIIAIAVVAVLVAGMSVGCLVGILKRVCPTRRSDGELELAVVVPLRSTNDPPS</sequence>
<evidence type="ECO:0000256" key="2">
    <source>
        <dbReference type="ARBA" id="ARBA00022475"/>
    </source>
</evidence>
<dbReference type="PANTHER" id="PTHR25466:SF2">
    <property type="entry name" value="T-LYMPHOCYTE ACTIVATION ANTIGEN CD86"/>
    <property type="match status" value="1"/>
</dbReference>
<evidence type="ECO:0000256" key="1">
    <source>
        <dbReference type="ARBA" id="ARBA00004251"/>
    </source>
</evidence>
<evidence type="ECO:0000259" key="13">
    <source>
        <dbReference type="PROSITE" id="PS50835"/>
    </source>
</evidence>
<name>A0A6P8G023_CLUHA</name>
<accession>A0A6P8G023</accession>
<dbReference type="InterPro" id="IPR051713">
    <property type="entry name" value="T-cell_Activation_Regulation"/>
</dbReference>
<evidence type="ECO:0000256" key="9">
    <source>
        <dbReference type="ARBA" id="ARBA00023180"/>
    </source>
</evidence>
<dbReference type="InterPro" id="IPR036179">
    <property type="entry name" value="Ig-like_dom_sf"/>
</dbReference>
<dbReference type="GO" id="GO:0042130">
    <property type="term" value="P:negative regulation of T cell proliferation"/>
    <property type="evidence" value="ECO:0007669"/>
    <property type="project" value="TreeGrafter"/>
</dbReference>
<dbReference type="InterPro" id="IPR007110">
    <property type="entry name" value="Ig-like_dom"/>
</dbReference>
<evidence type="ECO:0000256" key="3">
    <source>
        <dbReference type="ARBA" id="ARBA00022692"/>
    </source>
</evidence>
<evidence type="ECO:0000256" key="10">
    <source>
        <dbReference type="ARBA" id="ARBA00023319"/>
    </source>
</evidence>
<dbReference type="GO" id="GO:0031295">
    <property type="term" value="P:T cell costimulation"/>
    <property type="evidence" value="ECO:0007669"/>
    <property type="project" value="TreeGrafter"/>
</dbReference>
<feature type="signal peptide" evidence="12">
    <location>
        <begin position="1"/>
        <end position="30"/>
    </location>
</feature>
<comment type="subcellular location">
    <subcellularLocation>
        <location evidence="1">Cell membrane</location>
        <topology evidence="1">Single-pass type I membrane protein</topology>
    </subcellularLocation>
</comment>
<keyword evidence="9" id="KW-0325">Glycoprotein</keyword>
<proteinExistence type="predicted"/>
<keyword evidence="2" id="KW-1003">Cell membrane</keyword>
<dbReference type="Gene3D" id="2.60.40.10">
    <property type="entry name" value="Immunoglobulins"/>
    <property type="match status" value="2"/>
</dbReference>
<evidence type="ECO:0000256" key="5">
    <source>
        <dbReference type="ARBA" id="ARBA00022989"/>
    </source>
</evidence>
<dbReference type="GO" id="GO:0006955">
    <property type="term" value="P:immune response"/>
    <property type="evidence" value="ECO:0007669"/>
    <property type="project" value="TreeGrafter"/>
</dbReference>
<dbReference type="AlphaFoldDB" id="A0A6P8G023"/>
<dbReference type="PANTHER" id="PTHR25466">
    <property type="entry name" value="T-LYMPHOCYTE ACTIVATION ANTIGEN"/>
    <property type="match status" value="1"/>
</dbReference>
<dbReference type="InterPro" id="IPR003599">
    <property type="entry name" value="Ig_sub"/>
</dbReference>
<evidence type="ECO:0000256" key="7">
    <source>
        <dbReference type="ARBA" id="ARBA00023157"/>
    </source>
</evidence>
<dbReference type="GO" id="GO:0007166">
    <property type="term" value="P:cell surface receptor signaling pathway"/>
    <property type="evidence" value="ECO:0007669"/>
    <property type="project" value="TreeGrafter"/>
</dbReference>
<gene>
    <name evidence="15" type="primary">LOC105909271</name>
</gene>
<keyword evidence="5 11" id="KW-1133">Transmembrane helix</keyword>
<evidence type="ECO:0000256" key="8">
    <source>
        <dbReference type="ARBA" id="ARBA00023170"/>
    </source>
</evidence>
<feature type="chain" id="PRO_5027768675" evidence="12">
    <location>
        <begin position="31"/>
        <end position="296"/>
    </location>
</feature>
<keyword evidence="14" id="KW-1185">Reference proteome</keyword>
<evidence type="ECO:0000313" key="15">
    <source>
        <dbReference type="RefSeq" id="XP_031428970.1"/>
    </source>
</evidence>
<keyword evidence="10" id="KW-0393">Immunoglobulin domain</keyword>
<dbReference type="GO" id="GO:0009897">
    <property type="term" value="C:external side of plasma membrane"/>
    <property type="evidence" value="ECO:0007669"/>
    <property type="project" value="TreeGrafter"/>
</dbReference>
<dbReference type="PROSITE" id="PS50835">
    <property type="entry name" value="IG_LIKE"/>
    <property type="match status" value="1"/>
</dbReference>
<dbReference type="Pfam" id="PF07686">
    <property type="entry name" value="V-set"/>
    <property type="match status" value="1"/>
</dbReference>
<dbReference type="OrthoDB" id="9904387at2759"/>
<dbReference type="GeneID" id="105909271"/>
<protein>
    <submittedName>
        <fullName evidence="15">Uncharacterized protein LOC105909271 isoform X1</fullName>
    </submittedName>
</protein>
<keyword evidence="6 11" id="KW-0472">Membrane</keyword>
<keyword evidence="3 11" id="KW-0812">Transmembrane</keyword>
<dbReference type="GO" id="GO:0071222">
    <property type="term" value="P:cellular response to lipopolysaccharide"/>
    <property type="evidence" value="ECO:0007669"/>
    <property type="project" value="TreeGrafter"/>
</dbReference>
<organism evidence="14 15">
    <name type="scientific">Clupea harengus</name>
    <name type="common">Atlantic herring</name>
    <dbReference type="NCBI Taxonomy" id="7950"/>
    <lineage>
        <taxon>Eukaryota</taxon>
        <taxon>Metazoa</taxon>
        <taxon>Chordata</taxon>
        <taxon>Craniata</taxon>
        <taxon>Vertebrata</taxon>
        <taxon>Euteleostomi</taxon>
        <taxon>Actinopterygii</taxon>
        <taxon>Neopterygii</taxon>
        <taxon>Teleostei</taxon>
        <taxon>Clupei</taxon>
        <taxon>Clupeiformes</taxon>
        <taxon>Clupeoidei</taxon>
        <taxon>Clupeidae</taxon>
        <taxon>Clupea</taxon>
    </lineage>
</organism>
<keyword evidence="8" id="KW-0675">Receptor</keyword>
<evidence type="ECO:0000313" key="14">
    <source>
        <dbReference type="Proteomes" id="UP000515152"/>
    </source>
</evidence>
<feature type="transmembrane region" description="Helical" evidence="11">
    <location>
        <begin position="244"/>
        <end position="267"/>
    </location>
</feature>
<reference evidence="15" key="1">
    <citation type="submission" date="2025-08" db="UniProtKB">
        <authorList>
            <consortium name="RefSeq"/>
        </authorList>
    </citation>
    <scope>IDENTIFICATION</scope>
</reference>
<dbReference type="InterPro" id="IPR013106">
    <property type="entry name" value="Ig_V-set"/>
</dbReference>
<dbReference type="SMART" id="SM00409">
    <property type="entry name" value="IG"/>
    <property type="match status" value="1"/>
</dbReference>